<evidence type="ECO:0000259" key="2">
    <source>
        <dbReference type="Pfam" id="PF10543"/>
    </source>
</evidence>
<dbReference type="EMBL" id="JXRA01000084">
    <property type="protein sequence ID" value="KIO75761.1"/>
    <property type="molecule type" value="Genomic_DNA"/>
</dbReference>
<proteinExistence type="predicted"/>
<evidence type="ECO:0000313" key="4">
    <source>
        <dbReference type="Proteomes" id="UP000032049"/>
    </source>
</evidence>
<dbReference type="RefSeq" id="WP_041884259.1">
    <property type="nucleotide sequence ID" value="NZ_CP157278.1"/>
</dbReference>
<gene>
    <name evidence="3" type="ORF">TH53_18765</name>
</gene>
<sequence length="183" mass="21237">MSEHKPITISDEVIINKIYLVRGQKIMIDRDLAEMYGVETRILNQAIKRNEKRFPPDFMFQLSAVELSDWKSQNVISNKEKMGLRKLPYAFTEQGVAMLSSVLNSETAIEVNIQIIRIFTRVRQLLTDHTELRLEVEKIKKKLDNQDKNMEVVFQYLDELLEKKDDSNTGRTIIGYQIGSGQS</sequence>
<comment type="caution">
    <text evidence="3">The sequence shown here is derived from an EMBL/GenBank/DDBJ whole genome shotgun (WGS) entry which is preliminary data.</text>
</comment>
<feature type="coiled-coil region" evidence="1">
    <location>
        <begin position="122"/>
        <end position="149"/>
    </location>
</feature>
<dbReference type="OrthoDB" id="9816206at2"/>
<name>A0A0D0GMU2_9SPHI</name>
<dbReference type="STRING" id="1503925.TH53_18765"/>
<protein>
    <submittedName>
        <fullName evidence="3">DNA-binding protein</fullName>
    </submittedName>
</protein>
<dbReference type="Pfam" id="PF10543">
    <property type="entry name" value="ORF6N"/>
    <property type="match status" value="1"/>
</dbReference>
<dbReference type="GO" id="GO:0003677">
    <property type="term" value="F:DNA binding"/>
    <property type="evidence" value="ECO:0007669"/>
    <property type="project" value="UniProtKB-KW"/>
</dbReference>
<feature type="domain" description="KilA-N DNA-binding" evidence="2">
    <location>
        <begin position="16"/>
        <end position="102"/>
    </location>
</feature>
<organism evidence="3 4">
    <name type="scientific">Pedobacter lusitanus</name>
    <dbReference type="NCBI Taxonomy" id="1503925"/>
    <lineage>
        <taxon>Bacteria</taxon>
        <taxon>Pseudomonadati</taxon>
        <taxon>Bacteroidota</taxon>
        <taxon>Sphingobacteriia</taxon>
        <taxon>Sphingobacteriales</taxon>
        <taxon>Sphingobacteriaceae</taxon>
        <taxon>Pedobacter</taxon>
    </lineage>
</organism>
<dbReference type="AlphaFoldDB" id="A0A0D0GMU2"/>
<keyword evidence="4" id="KW-1185">Reference proteome</keyword>
<keyword evidence="3" id="KW-0238">DNA-binding</keyword>
<evidence type="ECO:0000256" key="1">
    <source>
        <dbReference type="SAM" id="Coils"/>
    </source>
</evidence>
<dbReference type="InterPro" id="IPR018873">
    <property type="entry name" value="KilA-N_DNA-bd_domain"/>
</dbReference>
<keyword evidence="1" id="KW-0175">Coiled coil</keyword>
<accession>A0A0D0GMU2</accession>
<dbReference type="Proteomes" id="UP000032049">
    <property type="component" value="Unassembled WGS sequence"/>
</dbReference>
<evidence type="ECO:0000313" key="3">
    <source>
        <dbReference type="EMBL" id="KIO75761.1"/>
    </source>
</evidence>
<reference evidence="3 4" key="1">
    <citation type="submission" date="2015-01" db="EMBL/GenBank/DDBJ databases">
        <title>Draft genome sequence of Pedobacter sp. NL19 isolated from sludge of an effluent treatment pond in an abandoned uranium mine.</title>
        <authorList>
            <person name="Santos T."/>
            <person name="Caetano T."/>
            <person name="Covas C."/>
            <person name="Cruz A."/>
            <person name="Mendo S."/>
        </authorList>
    </citation>
    <scope>NUCLEOTIDE SEQUENCE [LARGE SCALE GENOMIC DNA]</scope>
    <source>
        <strain evidence="3 4">NL19</strain>
    </source>
</reference>